<name>A0ACB8S700_9AGAM</name>
<evidence type="ECO:0000313" key="2">
    <source>
        <dbReference type="Proteomes" id="UP000814033"/>
    </source>
</evidence>
<dbReference type="Proteomes" id="UP000814033">
    <property type="component" value="Unassembled WGS sequence"/>
</dbReference>
<accession>A0ACB8S700</accession>
<reference evidence="1" key="1">
    <citation type="submission" date="2021-02" db="EMBL/GenBank/DDBJ databases">
        <authorList>
            <consortium name="DOE Joint Genome Institute"/>
            <person name="Ahrendt S."/>
            <person name="Looney B.P."/>
            <person name="Miyauchi S."/>
            <person name="Morin E."/>
            <person name="Drula E."/>
            <person name="Courty P.E."/>
            <person name="Chicoki N."/>
            <person name="Fauchery L."/>
            <person name="Kohler A."/>
            <person name="Kuo A."/>
            <person name="Labutti K."/>
            <person name="Pangilinan J."/>
            <person name="Lipzen A."/>
            <person name="Riley R."/>
            <person name="Andreopoulos W."/>
            <person name="He G."/>
            <person name="Johnson J."/>
            <person name="Barry K.W."/>
            <person name="Grigoriev I.V."/>
            <person name="Nagy L."/>
            <person name="Hibbett D."/>
            <person name="Henrissat B."/>
            <person name="Matheny P.B."/>
            <person name="Labbe J."/>
            <person name="Martin F."/>
        </authorList>
    </citation>
    <scope>NUCLEOTIDE SEQUENCE</scope>
    <source>
        <strain evidence="1">FP105234-sp</strain>
    </source>
</reference>
<organism evidence="1 2">
    <name type="scientific">Auriscalpium vulgare</name>
    <dbReference type="NCBI Taxonomy" id="40419"/>
    <lineage>
        <taxon>Eukaryota</taxon>
        <taxon>Fungi</taxon>
        <taxon>Dikarya</taxon>
        <taxon>Basidiomycota</taxon>
        <taxon>Agaricomycotina</taxon>
        <taxon>Agaricomycetes</taxon>
        <taxon>Russulales</taxon>
        <taxon>Auriscalpiaceae</taxon>
        <taxon>Auriscalpium</taxon>
    </lineage>
</organism>
<evidence type="ECO:0000313" key="1">
    <source>
        <dbReference type="EMBL" id="KAI0051903.1"/>
    </source>
</evidence>
<comment type="caution">
    <text evidence="1">The sequence shown here is derived from an EMBL/GenBank/DDBJ whole genome shotgun (WGS) entry which is preliminary data.</text>
</comment>
<keyword evidence="2" id="KW-1185">Reference proteome</keyword>
<dbReference type="EMBL" id="MU275849">
    <property type="protein sequence ID" value="KAI0051903.1"/>
    <property type="molecule type" value="Genomic_DNA"/>
</dbReference>
<proteinExistence type="predicted"/>
<reference evidence="1" key="2">
    <citation type="journal article" date="2022" name="New Phytol.">
        <title>Evolutionary transition to the ectomycorrhizal habit in the genomes of a hyperdiverse lineage of mushroom-forming fungi.</title>
        <authorList>
            <person name="Looney B."/>
            <person name="Miyauchi S."/>
            <person name="Morin E."/>
            <person name="Drula E."/>
            <person name="Courty P.E."/>
            <person name="Kohler A."/>
            <person name="Kuo A."/>
            <person name="LaButti K."/>
            <person name="Pangilinan J."/>
            <person name="Lipzen A."/>
            <person name="Riley R."/>
            <person name="Andreopoulos W."/>
            <person name="He G."/>
            <person name="Johnson J."/>
            <person name="Nolan M."/>
            <person name="Tritt A."/>
            <person name="Barry K.W."/>
            <person name="Grigoriev I.V."/>
            <person name="Nagy L.G."/>
            <person name="Hibbett D."/>
            <person name="Henrissat B."/>
            <person name="Matheny P.B."/>
            <person name="Labbe J."/>
            <person name="Martin F.M."/>
        </authorList>
    </citation>
    <scope>NUCLEOTIDE SEQUENCE</scope>
    <source>
        <strain evidence="1">FP105234-sp</strain>
    </source>
</reference>
<gene>
    <name evidence="1" type="ORF">FA95DRAFT_1602385</name>
</gene>
<sequence>MANKYIVVFKKDTSADTIKNHESEIKKCGGEVHDSYDSVLKGFSAVIPDSYLLQLQSLQGGEIDYIEADGVVTTQ</sequence>
<protein>
    <submittedName>
        <fullName evidence="1">Serine proteinase inhibitor IA-1</fullName>
    </submittedName>
</protein>